<keyword evidence="1" id="KW-0812">Transmembrane</keyword>
<dbReference type="Proteomes" id="UP000466345">
    <property type="component" value="Unassembled WGS sequence"/>
</dbReference>
<keyword evidence="3" id="KW-1185">Reference proteome</keyword>
<keyword evidence="1" id="KW-0472">Membrane</keyword>
<evidence type="ECO:0000256" key="1">
    <source>
        <dbReference type="SAM" id="Phobius"/>
    </source>
</evidence>
<comment type="caution">
    <text evidence="2">The sequence shown here is derived from an EMBL/GenBank/DDBJ whole genome shotgun (WGS) entry which is preliminary data.</text>
</comment>
<reference evidence="2 3" key="1">
    <citation type="submission" date="2019-10" db="EMBL/GenBank/DDBJ databases">
        <title>Streptomyces smaragdinus sp. nov. and Streptomyces fabii sp. nov., isolated from the gut of fungus growing-termite Macrotermes natalensis.</title>
        <authorList>
            <person name="Schwitalla J."/>
            <person name="Benndorf R."/>
            <person name="Martin K."/>
            <person name="De Beer W."/>
            <person name="Kaster A.-K."/>
            <person name="Vollmers J."/>
            <person name="Poulsen M."/>
            <person name="Beemelmanns C."/>
        </authorList>
    </citation>
    <scope>NUCLEOTIDE SEQUENCE [LARGE SCALE GENOMIC DNA]</scope>
    <source>
        <strain evidence="2 3">RB5</strain>
    </source>
</reference>
<sequence length="55" mass="5577">MPGLPSHPDTASADDPVRPGWSRARKLTVAALLLAVLVLVAVLHLSGVIGGGEGH</sequence>
<gene>
    <name evidence="2" type="ORF">SRB5_13830</name>
</gene>
<accession>A0A7K0CCT3</accession>
<name>A0A7K0CCT3_9ACTN</name>
<protein>
    <submittedName>
        <fullName evidence="2">Uncharacterized protein</fullName>
    </submittedName>
</protein>
<proteinExistence type="predicted"/>
<organism evidence="2 3">
    <name type="scientific">Streptomyces smaragdinus</name>
    <dbReference type="NCBI Taxonomy" id="2585196"/>
    <lineage>
        <taxon>Bacteria</taxon>
        <taxon>Bacillati</taxon>
        <taxon>Actinomycetota</taxon>
        <taxon>Actinomycetes</taxon>
        <taxon>Kitasatosporales</taxon>
        <taxon>Streptomycetaceae</taxon>
        <taxon>Streptomyces</taxon>
    </lineage>
</organism>
<keyword evidence="1" id="KW-1133">Transmembrane helix</keyword>
<dbReference type="RefSeq" id="WP_153450550.1">
    <property type="nucleotide sequence ID" value="NZ_WEGJ01000003.1"/>
</dbReference>
<dbReference type="AlphaFoldDB" id="A0A7K0CCT3"/>
<dbReference type="EMBL" id="WEGJ01000003">
    <property type="protein sequence ID" value="MQY11268.1"/>
    <property type="molecule type" value="Genomic_DNA"/>
</dbReference>
<feature type="transmembrane region" description="Helical" evidence="1">
    <location>
        <begin position="27"/>
        <end position="49"/>
    </location>
</feature>
<evidence type="ECO:0000313" key="3">
    <source>
        <dbReference type="Proteomes" id="UP000466345"/>
    </source>
</evidence>
<evidence type="ECO:0000313" key="2">
    <source>
        <dbReference type="EMBL" id="MQY11268.1"/>
    </source>
</evidence>